<name>A0A8J6NS08_9CHLR</name>
<feature type="domain" description="Fido" evidence="4">
    <location>
        <begin position="125"/>
        <end position="275"/>
    </location>
</feature>
<reference evidence="5 6" key="1">
    <citation type="submission" date="2020-08" db="EMBL/GenBank/DDBJ databases">
        <title>Bridging the membrane lipid divide: bacteria of the FCB group superphylum have the potential to synthesize archaeal ether lipids.</title>
        <authorList>
            <person name="Villanueva L."/>
            <person name="Von Meijenfeldt F.A.B."/>
            <person name="Westbye A.B."/>
            <person name="Yadav S."/>
            <person name="Hopmans E.C."/>
            <person name="Dutilh B.E."/>
            <person name="Sinninghe Damste J.S."/>
        </authorList>
    </citation>
    <scope>NUCLEOTIDE SEQUENCE [LARGE SCALE GENOMIC DNA]</scope>
    <source>
        <strain evidence="5">NIOZ-UU36</strain>
    </source>
</reference>
<evidence type="ECO:0000313" key="5">
    <source>
        <dbReference type="EMBL" id="MBC8336759.1"/>
    </source>
</evidence>
<evidence type="ECO:0000256" key="2">
    <source>
        <dbReference type="PIRSR" id="PIRSR640198-1"/>
    </source>
</evidence>
<feature type="binding site" evidence="1">
    <location>
        <position position="79"/>
    </location>
    <ligand>
        <name>ATP</name>
        <dbReference type="ChEBI" id="CHEBI:30616"/>
    </ligand>
</feature>
<dbReference type="PROSITE" id="PS51459">
    <property type="entry name" value="FIDO"/>
    <property type="match status" value="1"/>
</dbReference>
<protein>
    <submittedName>
        <fullName evidence="5">Fic family protein</fullName>
    </submittedName>
</protein>
<evidence type="ECO:0000256" key="1">
    <source>
        <dbReference type="PIRSR" id="PIRSR038925-1"/>
    </source>
</evidence>
<dbReference type="Pfam" id="PF02661">
    <property type="entry name" value="Fic"/>
    <property type="match status" value="1"/>
</dbReference>
<feature type="binding site" evidence="1">
    <location>
        <begin position="216"/>
        <end position="222"/>
    </location>
    <ligand>
        <name>ATP</name>
        <dbReference type="ChEBI" id="CHEBI:30616"/>
    </ligand>
</feature>
<comment type="caution">
    <text evidence="5">The sequence shown here is derived from an EMBL/GenBank/DDBJ whole genome shotgun (WGS) entry which is preliminary data.</text>
</comment>
<feature type="binding site" evidence="1">
    <location>
        <position position="253"/>
    </location>
    <ligand>
        <name>ATP</name>
        <dbReference type="ChEBI" id="CHEBI:30616"/>
    </ligand>
</feature>
<evidence type="ECO:0000256" key="3">
    <source>
        <dbReference type="PIRSR" id="PIRSR640198-2"/>
    </source>
</evidence>
<feature type="active site" evidence="2">
    <location>
        <position position="211"/>
    </location>
</feature>
<dbReference type="PIRSF" id="PIRSF038925">
    <property type="entry name" value="AMP-prot_trans"/>
    <property type="match status" value="1"/>
</dbReference>
<dbReference type="SUPFAM" id="SSF140931">
    <property type="entry name" value="Fic-like"/>
    <property type="match status" value="1"/>
</dbReference>
<dbReference type="Pfam" id="PF13784">
    <property type="entry name" value="Fic_N"/>
    <property type="match status" value="1"/>
</dbReference>
<dbReference type="PANTHER" id="PTHR13504">
    <property type="entry name" value="FIDO DOMAIN-CONTAINING PROTEIN DDB_G0283145"/>
    <property type="match status" value="1"/>
</dbReference>
<evidence type="ECO:0000313" key="6">
    <source>
        <dbReference type="Proteomes" id="UP000614469"/>
    </source>
</evidence>
<proteinExistence type="predicted"/>
<dbReference type="InterPro" id="IPR026287">
    <property type="entry name" value="SoFic-like"/>
</dbReference>
<dbReference type="InterPro" id="IPR040198">
    <property type="entry name" value="Fido_containing"/>
</dbReference>
<dbReference type="InterPro" id="IPR036597">
    <property type="entry name" value="Fido-like_dom_sf"/>
</dbReference>
<organism evidence="5 6">
    <name type="scientific">Candidatus Desulfolinea nitratireducens</name>
    <dbReference type="NCBI Taxonomy" id="2841698"/>
    <lineage>
        <taxon>Bacteria</taxon>
        <taxon>Bacillati</taxon>
        <taxon>Chloroflexota</taxon>
        <taxon>Anaerolineae</taxon>
        <taxon>Anaerolineales</taxon>
        <taxon>Anaerolineales incertae sedis</taxon>
        <taxon>Candidatus Desulfolinea</taxon>
    </lineage>
</organism>
<gene>
    <name evidence="5" type="ORF">H8E29_15965</name>
</gene>
<accession>A0A8J6NS08</accession>
<evidence type="ECO:0000259" key="4">
    <source>
        <dbReference type="PROSITE" id="PS51459"/>
    </source>
</evidence>
<feature type="binding site" evidence="3">
    <location>
        <begin position="253"/>
        <end position="254"/>
    </location>
    <ligand>
        <name>ATP</name>
        <dbReference type="ChEBI" id="CHEBI:30616"/>
    </ligand>
</feature>
<feature type="binding site" evidence="1">
    <location>
        <position position="211"/>
    </location>
    <ligand>
        <name>ATP</name>
        <dbReference type="ChEBI" id="CHEBI:30616"/>
    </ligand>
</feature>
<keyword evidence="1" id="KW-0547">Nucleotide-binding</keyword>
<dbReference type="Gene3D" id="1.10.3290.10">
    <property type="entry name" value="Fido-like domain"/>
    <property type="match status" value="1"/>
</dbReference>
<dbReference type="GO" id="GO:0005524">
    <property type="term" value="F:ATP binding"/>
    <property type="evidence" value="ECO:0007669"/>
    <property type="project" value="UniProtKB-KW"/>
</dbReference>
<dbReference type="EMBL" id="JACNJN010000189">
    <property type="protein sequence ID" value="MBC8336759.1"/>
    <property type="molecule type" value="Genomic_DNA"/>
</dbReference>
<dbReference type="Proteomes" id="UP000614469">
    <property type="component" value="Unassembled WGS sequence"/>
</dbReference>
<dbReference type="InterPro" id="IPR025758">
    <property type="entry name" value="Fic/DOC_N"/>
</dbReference>
<sequence>MDIKDFKAGMYRAGHEYRYFLPEKINHSFVWTDEGINKLLERASLKLGELNAFSQFVPDIDMFIKMHVTKEAVISSRIEGTRTNMEEALSDKPGIDPERRDDWQEVNNYIQAMNAAIEELENLPLSNRLIKNTHKILLSSGRGEHKTPGEFRRSQNWIGGASLADATFIPPAHTELPELLSDLELFLHNREIQIPHLVKIAIAHYQFETIHPFLDGNGRIGRLLITLYLVSQGILDVPLLYLSAFFDKNKTLYYDNLTFVRTKNDLAQWIKFFLVGVIQTAEKGVDTLDKIVKLKKAIEEEEIPLMGRRAKQGLVLLHQLFRQPVITTQDAEKMTGLSRKAANDLVNLFVEKKILLEKTGYQRNRVFLFDEYLRLFDD</sequence>
<dbReference type="PANTHER" id="PTHR13504:SF38">
    <property type="entry name" value="FIDO DOMAIN-CONTAINING PROTEIN"/>
    <property type="match status" value="1"/>
</dbReference>
<feature type="binding site" evidence="3">
    <location>
        <begin position="215"/>
        <end position="222"/>
    </location>
    <ligand>
        <name>ATP</name>
        <dbReference type="ChEBI" id="CHEBI:30616"/>
    </ligand>
</feature>
<keyword evidence="1" id="KW-0067">ATP-binding</keyword>
<dbReference type="AlphaFoldDB" id="A0A8J6NS08"/>
<dbReference type="InterPro" id="IPR003812">
    <property type="entry name" value="Fido"/>
</dbReference>